<reference evidence="5 6" key="1">
    <citation type="submission" date="2019-07" db="EMBL/GenBank/DDBJ databases">
        <title>Whole genome shotgun sequence of Cellulomonas soli NBRC 109434.</title>
        <authorList>
            <person name="Hosoyama A."/>
            <person name="Uohara A."/>
            <person name="Ohji S."/>
            <person name="Ichikawa N."/>
        </authorList>
    </citation>
    <scope>NUCLEOTIDE SEQUENCE [LARGE SCALE GENOMIC DNA]</scope>
    <source>
        <strain evidence="5 6">NBRC 109434</strain>
    </source>
</reference>
<dbReference type="NCBIfam" id="TIGR03570">
    <property type="entry name" value="NeuD_NnaD"/>
    <property type="match status" value="1"/>
</dbReference>
<dbReference type="RefSeq" id="WP_146954260.1">
    <property type="nucleotide sequence ID" value="NZ_BAABBJ010000001.1"/>
</dbReference>
<evidence type="ECO:0000256" key="3">
    <source>
        <dbReference type="SAM" id="MobiDB-lite"/>
    </source>
</evidence>
<dbReference type="Pfam" id="PF17836">
    <property type="entry name" value="PglD_N"/>
    <property type="match status" value="1"/>
</dbReference>
<dbReference type="Gene3D" id="2.160.10.10">
    <property type="entry name" value="Hexapeptide repeat proteins"/>
    <property type="match status" value="1"/>
</dbReference>
<comment type="caution">
    <text evidence="5">The sequence shown here is derived from an EMBL/GenBank/DDBJ whole genome shotgun (WGS) entry which is preliminary data.</text>
</comment>
<feature type="domain" description="PglD N-terminal" evidence="4">
    <location>
        <begin position="5"/>
        <end position="81"/>
    </location>
</feature>
<dbReference type="InterPro" id="IPR011004">
    <property type="entry name" value="Trimer_LpxA-like_sf"/>
</dbReference>
<dbReference type="SUPFAM" id="SSF51161">
    <property type="entry name" value="Trimeric LpxA-like enzymes"/>
    <property type="match status" value="1"/>
</dbReference>
<dbReference type="Gene3D" id="3.40.50.20">
    <property type="match status" value="1"/>
</dbReference>
<sequence length="269" mass="26902">MAPPLLLVAASGLAREVLACLRTHAIAPVIGFLDDDPARQGTLVDGVPVLGGLEAVREHPYAEILVCAGSGAAREAIVERLVHLGVGPLRYATLVHPGVEVPHGCEIGAGAIVLAGVVLTTDVTIGEHVVVMPNVTLTHDCVLQDYSTVCAGVALGGSVVVGHGAYVGMNASVRQSVHVGEHATLGMGAVLLTDQPDHETWAGVPARAIGATARTAASTATSTATPAAGDAAAVQDGTDATARAAAPVPQDSWPTGMPAATIEGGAVAR</sequence>
<feature type="compositionally biased region" description="Low complexity" evidence="3">
    <location>
        <begin position="220"/>
        <end position="242"/>
    </location>
</feature>
<dbReference type="InterPro" id="IPR041561">
    <property type="entry name" value="PglD_N"/>
</dbReference>
<protein>
    <recommendedName>
        <fullName evidence="4">PglD N-terminal domain-containing protein</fullName>
    </recommendedName>
</protein>
<dbReference type="InterPro" id="IPR001451">
    <property type="entry name" value="Hexapep"/>
</dbReference>
<gene>
    <name evidence="5" type="ORF">CSO01_32060</name>
</gene>
<dbReference type="InterPro" id="IPR020019">
    <property type="entry name" value="AcTrfase_PglD-like"/>
</dbReference>
<dbReference type="PANTHER" id="PTHR43300">
    <property type="entry name" value="ACETYLTRANSFERASE"/>
    <property type="match status" value="1"/>
</dbReference>
<evidence type="ECO:0000256" key="2">
    <source>
        <dbReference type="PIRSR" id="PIRSR620019-2"/>
    </source>
</evidence>
<dbReference type="AlphaFoldDB" id="A0A512PH13"/>
<feature type="site" description="Increases basicity of active site His" evidence="1">
    <location>
        <position position="140"/>
    </location>
</feature>
<feature type="region of interest" description="Disordered" evidence="3">
    <location>
        <begin position="220"/>
        <end position="269"/>
    </location>
</feature>
<dbReference type="Pfam" id="PF00132">
    <property type="entry name" value="Hexapep"/>
    <property type="match status" value="1"/>
</dbReference>
<dbReference type="CDD" id="cd03360">
    <property type="entry name" value="LbH_AT_putative"/>
    <property type="match status" value="1"/>
</dbReference>
<feature type="binding site" evidence="2">
    <location>
        <position position="69"/>
    </location>
    <ligand>
        <name>substrate</name>
    </ligand>
</feature>
<evidence type="ECO:0000313" key="6">
    <source>
        <dbReference type="Proteomes" id="UP000321798"/>
    </source>
</evidence>
<dbReference type="PANTHER" id="PTHR43300:SF7">
    <property type="entry name" value="UDP-N-ACETYLBACILLOSAMINE N-ACETYLTRANSFERASE"/>
    <property type="match status" value="1"/>
</dbReference>
<evidence type="ECO:0000313" key="5">
    <source>
        <dbReference type="EMBL" id="GEP70491.1"/>
    </source>
</evidence>
<evidence type="ECO:0000259" key="4">
    <source>
        <dbReference type="Pfam" id="PF17836"/>
    </source>
</evidence>
<feature type="active site" description="Proton acceptor" evidence="1">
    <location>
        <position position="139"/>
    </location>
</feature>
<dbReference type="InterPro" id="IPR050179">
    <property type="entry name" value="Trans_hexapeptide_repeat"/>
</dbReference>
<name>A0A512PH13_9CELL</name>
<accession>A0A512PH13</accession>
<evidence type="ECO:0000256" key="1">
    <source>
        <dbReference type="PIRSR" id="PIRSR620019-1"/>
    </source>
</evidence>
<organism evidence="5 6">
    <name type="scientific">Cellulomonas soli</name>
    <dbReference type="NCBI Taxonomy" id="931535"/>
    <lineage>
        <taxon>Bacteria</taxon>
        <taxon>Bacillati</taxon>
        <taxon>Actinomycetota</taxon>
        <taxon>Actinomycetes</taxon>
        <taxon>Micrococcales</taxon>
        <taxon>Cellulomonadaceae</taxon>
        <taxon>Cellulomonas</taxon>
    </lineage>
</organism>
<dbReference type="EMBL" id="BKAL01000013">
    <property type="protein sequence ID" value="GEP70491.1"/>
    <property type="molecule type" value="Genomic_DNA"/>
</dbReference>
<keyword evidence="6" id="KW-1185">Reference proteome</keyword>
<dbReference type="Proteomes" id="UP000321798">
    <property type="component" value="Unassembled WGS sequence"/>
</dbReference>
<dbReference type="OrthoDB" id="3697257at2"/>
<proteinExistence type="predicted"/>